<dbReference type="Gene3D" id="3.30.450.40">
    <property type="match status" value="1"/>
</dbReference>
<dbReference type="PANTHER" id="PTHR43156:SF9">
    <property type="entry name" value="HAMP DOMAIN-CONTAINING PROTEIN"/>
    <property type="match status" value="1"/>
</dbReference>
<dbReference type="PATRIC" id="fig|1121326.3.peg.2272"/>
<evidence type="ECO:0000259" key="3">
    <source>
        <dbReference type="SMART" id="SM00331"/>
    </source>
</evidence>
<proteinExistence type="predicted"/>
<dbReference type="InterPro" id="IPR003018">
    <property type="entry name" value="GAF"/>
</dbReference>
<reference evidence="4 5" key="1">
    <citation type="submission" date="2016-04" db="EMBL/GenBank/DDBJ databases">
        <title>Genome sequence of Clostridium magnum DSM 2767.</title>
        <authorList>
            <person name="Poehlein A."/>
            <person name="Uhlig R."/>
            <person name="Fischer R."/>
            <person name="Bahl H."/>
            <person name="Daniel R."/>
        </authorList>
    </citation>
    <scope>NUCLEOTIDE SEQUENCE [LARGE SCALE GENOMIC DNA]</scope>
    <source>
        <strain evidence="4 5">DSM 2767</strain>
    </source>
</reference>
<dbReference type="Proteomes" id="UP000076603">
    <property type="component" value="Unassembled WGS sequence"/>
</dbReference>
<dbReference type="InterPro" id="IPR036457">
    <property type="entry name" value="PPM-type-like_dom_sf"/>
</dbReference>
<dbReference type="AlphaFoldDB" id="A0A161XDQ3"/>
<protein>
    <submittedName>
        <fullName evidence="4">Stage II sporulation protein SpoIIE</fullName>
    </submittedName>
</protein>
<accession>A0A161XDQ3</accession>
<dbReference type="Pfam" id="PF07228">
    <property type="entry name" value="SpoIIE"/>
    <property type="match status" value="1"/>
</dbReference>
<gene>
    <name evidence="4" type="ORF">CLMAG_22750</name>
</gene>
<feature type="coiled-coil region" evidence="2">
    <location>
        <begin position="179"/>
        <end position="206"/>
    </location>
</feature>
<dbReference type="RefSeq" id="WP_066621973.1">
    <property type="nucleotide sequence ID" value="NZ_LWAE01000002.1"/>
</dbReference>
<dbReference type="PANTHER" id="PTHR43156">
    <property type="entry name" value="STAGE II SPORULATION PROTEIN E-RELATED"/>
    <property type="match status" value="1"/>
</dbReference>
<keyword evidence="2" id="KW-0175">Coiled coil</keyword>
<dbReference type="SMART" id="SM00331">
    <property type="entry name" value="PP2C_SIG"/>
    <property type="match status" value="1"/>
</dbReference>
<dbReference type="STRING" id="1121326.CLMAG_22750"/>
<evidence type="ECO:0000313" key="5">
    <source>
        <dbReference type="Proteomes" id="UP000076603"/>
    </source>
</evidence>
<dbReference type="InterPro" id="IPR052016">
    <property type="entry name" value="Bact_Sigma-Reg"/>
</dbReference>
<keyword evidence="1" id="KW-0378">Hydrolase</keyword>
<evidence type="ECO:0000256" key="1">
    <source>
        <dbReference type="ARBA" id="ARBA00022801"/>
    </source>
</evidence>
<dbReference type="Pfam" id="PF01590">
    <property type="entry name" value="GAF"/>
    <property type="match status" value="1"/>
</dbReference>
<name>A0A161XDQ3_9CLOT</name>
<comment type="caution">
    <text evidence="4">The sequence shown here is derived from an EMBL/GenBank/DDBJ whole genome shotgun (WGS) entry which is preliminary data.</text>
</comment>
<dbReference type="SUPFAM" id="SSF81606">
    <property type="entry name" value="PP2C-like"/>
    <property type="match status" value="1"/>
</dbReference>
<evidence type="ECO:0000256" key="2">
    <source>
        <dbReference type="SAM" id="Coils"/>
    </source>
</evidence>
<keyword evidence="5" id="KW-1185">Reference proteome</keyword>
<sequence length="461" mass="53207">MNFNYSKQRDNVIENLNLKKKEIEILNLNREIQEQRAINWVLGEVIKSSSNLNSFIELMDIVTDMLMGVMGLDTCTIWVRNKNSFKYYSRSVYNRNAFISRNSSDLPEYFMRVKDIGVFDLNNSDHKFIRGKNVSSILVVPLDNFKNKTRIGVIIAEHNSKEYFTQSKIDFFYALAVQIAIASENVKLFEEERKKSEDAIRAKNELIIENINCASVIQNSLLPDISFIKNYTDDAFVIWKPRDIVGGDIYWFIPQENGFYIAVMDCTGHGVSGAFMTIAVNQILNQIFKEYETGSSAEILNRLNNAFKDTFYKFNNSEHFHAGLDIGICFVNKTLRKITYSGAHMSLFHMNNGDLKEIRGINRSIGYNMKPRRNKKSKEFIDVEIDYLPGDALYMTTDGFIDQNGDKNIYPFGVDNFINALKDANRLPFQKQRNELLGTLIKYMGSEEQRDDITLFAIKLE</sequence>
<dbReference type="EMBL" id="LWAE01000002">
    <property type="protein sequence ID" value="KZL92466.1"/>
    <property type="molecule type" value="Genomic_DNA"/>
</dbReference>
<evidence type="ECO:0000313" key="4">
    <source>
        <dbReference type="EMBL" id="KZL92466.1"/>
    </source>
</evidence>
<dbReference type="InterPro" id="IPR029016">
    <property type="entry name" value="GAF-like_dom_sf"/>
</dbReference>
<dbReference type="Gene3D" id="3.60.40.10">
    <property type="entry name" value="PPM-type phosphatase domain"/>
    <property type="match status" value="1"/>
</dbReference>
<dbReference type="SUPFAM" id="SSF55781">
    <property type="entry name" value="GAF domain-like"/>
    <property type="match status" value="1"/>
</dbReference>
<dbReference type="OrthoDB" id="9763484at2"/>
<dbReference type="InterPro" id="IPR001932">
    <property type="entry name" value="PPM-type_phosphatase-like_dom"/>
</dbReference>
<organism evidence="4 5">
    <name type="scientific">Clostridium magnum DSM 2767</name>
    <dbReference type="NCBI Taxonomy" id="1121326"/>
    <lineage>
        <taxon>Bacteria</taxon>
        <taxon>Bacillati</taxon>
        <taxon>Bacillota</taxon>
        <taxon>Clostridia</taxon>
        <taxon>Eubacteriales</taxon>
        <taxon>Clostridiaceae</taxon>
        <taxon>Clostridium</taxon>
    </lineage>
</organism>
<feature type="domain" description="PPM-type phosphatase" evidence="3">
    <location>
        <begin position="230"/>
        <end position="460"/>
    </location>
</feature>
<dbReference type="GO" id="GO:0016791">
    <property type="term" value="F:phosphatase activity"/>
    <property type="evidence" value="ECO:0007669"/>
    <property type="project" value="TreeGrafter"/>
</dbReference>